<dbReference type="EMBL" id="BMJC01000002">
    <property type="protein sequence ID" value="GGA95386.1"/>
    <property type="molecule type" value="Genomic_DNA"/>
</dbReference>
<organism evidence="5 6">
    <name type="scientific">Puia dinghuensis</name>
    <dbReference type="NCBI Taxonomy" id="1792502"/>
    <lineage>
        <taxon>Bacteria</taxon>
        <taxon>Pseudomonadati</taxon>
        <taxon>Bacteroidota</taxon>
        <taxon>Chitinophagia</taxon>
        <taxon>Chitinophagales</taxon>
        <taxon>Chitinophagaceae</taxon>
        <taxon>Puia</taxon>
    </lineage>
</organism>
<dbReference type="SUPFAM" id="SSF47413">
    <property type="entry name" value="lambda repressor-like DNA-binding domains"/>
    <property type="match status" value="1"/>
</dbReference>
<evidence type="ECO:0000313" key="5">
    <source>
        <dbReference type="EMBL" id="GGA95386.1"/>
    </source>
</evidence>
<keyword evidence="1" id="KW-0805">Transcription regulation</keyword>
<dbReference type="AlphaFoldDB" id="A0A8J2UBQ5"/>
<dbReference type="Gene3D" id="3.40.50.2300">
    <property type="match status" value="2"/>
</dbReference>
<dbReference type="SMART" id="SM00354">
    <property type="entry name" value="HTH_LACI"/>
    <property type="match status" value="1"/>
</dbReference>
<reference evidence="5" key="1">
    <citation type="journal article" date="2014" name="Int. J. Syst. Evol. Microbiol.">
        <title>Complete genome sequence of Corynebacterium casei LMG S-19264T (=DSM 44701T), isolated from a smear-ripened cheese.</title>
        <authorList>
            <consortium name="US DOE Joint Genome Institute (JGI-PGF)"/>
            <person name="Walter F."/>
            <person name="Albersmeier A."/>
            <person name="Kalinowski J."/>
            <person name="Ruckert C."/>
        </authorList>
    </citation>
    <scope>NUCLEOTIDE SEQUENCE</scope>
    <source>
        <strain evidence="5">CGMCC 1.15448</strain>
    </source>
</reference>
<dbReference type="GO" id="GO:0003700">
    <property type="term" value="F:DNA-binding transcription factor activity"/>
    <property type="evidence" value="ECO:0007669"/>
    <property type="project" value="TreeGrafter"/>
</dbReference>
<comment type="caution">
    <text evidence="5">The sequence shown here is derived from an EMBL/GenBank/DDBJ whole genome shotgun (WGS) entry which is preliminary data.</text>
</comment>
<dbReference type="InterPro" id="IPR010982">
    <property type="entry name" value="Lambda_DNA-bd_dom_sf"/>
</dbReference>
<dbReference type="PANTHER" id="PTHR30146:SF109">
    <property type="entry name" value="HTH-TYPE TRANSCRIPTIONAL REGULATOR GALS"/>
    <property type="match status" value="1"/>
</dbReference>
<dbReference type="Gene3D" id="1.10.260.40">
    <property type="entry name" value="lambda repressor-like DNA-binding domains"/>
    <property type="match status" value="1"/>
</dbReference>
<dbReference type="CDD" id="cd01392">
    <property type="entry name" value="HTH_LacI"/>
    <property type="match status" value="1"/>
</dbReference>
<dbReference type="PANTHER" id="PTHR30146">
    <property type="entry name" value="LACI-RELATED TRANSCRIPTIONAL REPRESSOR"/>
    <property type="match status" value="1"/>
</dbReference>
<dbReference type="RefSeq" id="WP_188930846.1">
    <property type="nucleotide sequence ID" value="NZ_BMJC01000002.1"/>
</dbReference>
<feature type="domain" description="HTH lacI-type" evidence="4">
    <location>
        <begin position="4"/>
        <end position="58"/>
    </location>
</feature>
<dbReference type="SUPFAM" id="SSF53822">
    <property type="entry name" value="Periplasmic binding protein-like I"/>
    <property type="match status" value="1"/>
</dbReference>
<evidence type="ECO:0000259" key="4">
    <source>
        <dbReference type="PROSITE" id="PS50932"/>
    </source>
</evidence>
<dbReference type="CDD" id="cd06267">
    <property type="entry name" value="PBP1_LacI_sugar_binding-like"/>
    <property type="match status" value="1"/>
</dbReference>
<evidence type="ECO:0000313" key="6">
    <source>
        <dbReference type="Proteomes" id="UP000607559"/>
    </source>
</evidence>
<dbReference type="Pfam" id="PF00356">
    <property type="entry name" value="LacI"/>
    <property type="match status" value="1"/>
</dbReference>
<dbReference type="InterPro" id="IPR000843">
    <property type="entry name" value="HTH_LacI"/>
</dbReference>
<dbReference type="GO" id="GO:0000976">
    <property type="term" value="F:transcription cis-regulatory region binding"/>
    <property type="evidence" value="ECO:0007669"/>
    <property type="project" value="TreeGrafter"/>
</dbReference>
<dbReference type="PROSITE" id="PS50932">
    <property type="entry name" value="HTH_LACI_2"/>
    <property type="match status" value="1"/>
</dbReference>
<dbReference type="Proteomes" id="UP000607559">
    <property type="component" value="Unassembled WGS sequence"/>
</dbReference>
<name>A0A8J2UBQ5_9BACT</name>
<accession>A0A8J2UBQ5</accession>
<dbReference type="Pfam" id="PF13377">
    <property type="entry name" value="Peripla_BP_3"/>
    <property type="match status" value="1"/>
</dbReference>
<keyword evidence="6" id="KW-1185">Reference proteome</keyword>
<evidence type="ECO:0000256" key="2">
    <source>
        <dbReference type="ARBA" id="ARBA00023125"/>
    </source>
</evidence>
<protein>
    <submittedName>
        <fullName evidence="5">LacI family transcriptional regulator</fullName>
    </submittedName>
</protein>
<evidence type="ECO:0000256" key="1">
    <source>
        <dbReference type="ARBA" id="ARBA00023015"/>
    </source>
</evidence>
<keyword evidence="3" id="KW-0804">Transcription</keyword>
<sequence length="338" mass="37957">MNSVNLKQLAQELNLSVSTVSRALRDSWEISTPTKQRVFDLAKKMNFQPNPYASSLRKHRSRTIAVVIPEVANNFFALAIKGIETVAREKGYHVLIYLTNEEVAEEMAIAASLQSGRVDGVILSLCGSTQDTRHLLDLQQRNIPLVFFDRVSDGITAPKVMTNDHESGFIATEHLIKAGCRRVAHLTISMSLSISHKRQQGYEDGLRRYDQPWDPDLVIHCGSDEEVNYRMIKELFLSDKRPDGVFASVEKLAVQVYHVCRELGLRIPEDVKVISFSNLVTASLLSPSLTTIAQPAYDMGKEAATILFRRLEKKYIVVPEDRVMLPAKLEVRASTMSS</sequence>
<proteinExistence type="predicted"/>
<evidence type="ECO:0000256" key="3">
    <source>
        <dbReference type="ARBA" id="ARBA00023163"/>
    </source>
</evidence>
<keyword evidence="2" id="KW-0238">DNA-binding</keyword>
<dbReference type="InterPro" id="IPR046335">
    <property type="entry name" value="LacI/GalR-like_sensor"/>
</dbReference>
<dbReference type="InterPro" id="IPR028082">
    <property type="entry name" value="Peripla_BP_I"/>
</dbReference>
<reference evidence="5" key="2">
    <citation type="submission" date="2020-09" db="EMBL/GenBank/DDBJ databases">
        <authorList>
            <person name="Sun Q."/>
            <person name="Zhou Y."/>
        </authorList>
    </citation>
    <scope>NUCLEOTIDE SEQUENCE</scope>
    <source>
        <strain evidence="5">CGMCC 1.15448</strain>
    </source>
</reference>
<gene>
    <name evidence="5" type="ORF">GCM10011511_18440</name>
</gene>